<evidence type="ECO:0000313" key="6">
    <source>
        <dbReference type="Proteomes" id="UP000623967"/>
    </source>
</evidence>
<comment type="catalytic activity">
    <reaction evidence="1 3">
        <text>a uridine in RNA = a pseudouridine in RNA</text>
        <dbReference type="Rhea" id="RHEA:48348"/>
        <dbReference type="Rhea" id="RHEA-COMP:12068"/>
        <dbReference type="Rhea" id="RHEA-COMP:12069"/>
        <dbReference type="ChEBI" id="CHEBI:65314"/>
        <dbReference type="ChEBI" id="CHEBI:65315"/>
    </reaction>
</comment>
<dbReference type="RefSeq" id="WP_202655559.1">
    <property type="nucleotide sequence ID" value="NZ_JAESWB010000319.1"/>
</dbReference>
<evidence type="ECO:0000313" key="5">
    <source>
        <dbReference type="EMBL" id="MBL4954301.1"/>
    </source>
</evidence>
<dbReference type="PROSITE" id="PS01129">
    <property type="entry name" value="PSI_RLU"/>
    <property type="match status" value="1"/>
</dbReference>
<name>A0ABS1TSK6_9BACI</name>
<sequence>MQQTMRYGDWYQLIVLNNWEGKTIEQIFRDDWKVSKKMIHSFRTDKKVQVNGKEYNWNVPLSARSKLQLRLFEEEEIQIAPHFQEIKVLYEDDHLVVLNKPPFMKTHPNDPTDTDTLVNAAQFHMLANGEVRNIRQIHRLDRDTSGAILFAKHALAGAILDRMLVERKIKRTYLALAQGIFQKKKGTIDAPIGRDRHHPSKRRISHSGQAAVTHYHVIKEDKHNHLSYVKCSLETGRTHQIRVHLKSIGHPLAGDILYDGNPIFNRQALHAVKLEFIHPFTQEEMKCLAPFLDNPVIFKNIDLDTL</sequence>
<dbReference type="NCBIfam" id="TIGR00005">
    <property type="entry name" value="rluA_subfam"/>
    <property type="match status" value="1"/>
</dbReference>
<accession>A0ABS1TSK6</accession>
<keyword evidence="6" id="KW-1185">Reference proteome</keyword>
<dbReference type="Proteomes" id="UP000623967">
    <property type="component" value="Unassembled WGS sequence"/>
</dbReference>
<keyword evidence="3" id="KW-0413">Isomerase</keyword>
<gene>
    <name evidence="5" type="ORF">JK635_19250</name>
</gene>
<dbReference type="CDD" id="cd02869">
    <property type="entry name" value="PseudoU_synth_RluA_like"/>
    <property type="match status" value="1"/>
</dbReference>
<proteinExistence type="inferred from homology"/>
<comment type="caution">
    <text evidence="5">The sequence shown here is derived from an EMBL/GenBank/DDBJ whole genome shotgun (WGS) entry which is preliminary data.</text>
</comment>
<dbReference type="PANTHER" id="PTHR21600:SF71">
    <property type="entry name" value="PSEUDOURIDINE SYNTHASE"/>
    <property type="match status" value="1"/>
</dbReference>
<protein>
    <recommendedName>
        <fullName evidence="3">Pseudouridine synthase</fullName>
        <ecNumber evidence="3">5.4.99.-</ecNumber>
    </recommendedName>
</protein>
<dbReference type="InterPro" id="IPR006145">
    <property type="entry name" value="PsdUridine_synth_RsuA/RluA"/>
</dbReference>
<dbReference type="Gene3D" id="3.30.2350.10">
    <property type="entry name" value="Pseudouridine synthase"/>
    <property type="match status" value="1"/>
</dbReference>
<evidence type="ECO:0000259" key="4">
    <source>
        <dbReference type="Pfam" id="PF00849"/>
    </source>
</evidence>
<comment type="function">
    <text evidence="3">Responsible for synthesis of pseudouridine from uracil.</text>
</comment>
<evidence type="ECO:0000256" key="2">
    <source>
        <dbReference type="ARBA" id="ARBA00010876"/>
    </source>
</evidence>
<comment type="similarity">
    <text evidence="2 3">Belongs to the pseudouridine synthase RluA family.</text>
</comment>
<dbReference type="PANTHER" id="PTHR21600">
    <property type="entry name" value="MITOCHONDRIAL RNA PSEUDOURIDINE SYNTHASE"/>
    <property type="match status" value="1"/>
</dbReference>
<dbReference type="EC" id="5.4.99.-" evidence="3"/>
<dbReference type="InterPro" id="IPR050188">
    <property type="entry name" value="RluA_PseudoU_synthase"/>
</dbReference>
<evidence type="ECO:0000256" key="3">
    <source>
        <dbReference type="RuleBase" id="RU362028"/>
    </source>
</evidence>
<dbReference type="InterPro" id="IPR006225">
    <property type="entry name" value="PsdUridine_synth_RluC/D"/>
</dbReference>
<dbReference type="InterPro" id="IPR006224">
    <property type="entry name" value="PsdUridine_synth_RluA-like_CS"/>
</dbReference>
<dbReference type="EMBL" id="JAESWB010000319">
    <property type="protein sequence ID" value="MBL4954301.1"/>
    <property type="molecule type" value="Genomic_DNA"/>
</dbReference>
<feature type="domain" description="Pseudouridine synthase RsuA/RluA-like" evidence="4">
    <location>
        <begin position="94"/>
        <end position="246"/>
    </location>
</feature>
<reference evidence="5 6" key="1">
    <citation type="submission" date="2021-01" db="EMBL/GenBank/DDBJ databases">
        <title>Genome public.</title>
        <authorList>
            <person name="Liu C."/>
            <person name="Sun Q."/>
        </authorList>
    </citation>
    <scope>NUCLEOTIDE SEQUENCE [LARGE SCALE GENOMIC DNA]</scope>
    <source>
        <strain evidence="5 6">YIM B02564</strain>
    </source>
</reference>
<evidence type="ECO:0000256" key="1">
    <source>
        <dbReference type="ARBA" id="ARBA00000073"/>
    </source>
</evidence>
<dbReference type="InterPro" id="IPR020103">
    <property type="entry name" value="PsdUridine_synth_cat_dom_sf"/>
</dbReference>
<dbReference type="SUPFAM" id="SSF55120">
    <property type="entry name" value="Pseudouridine synthase"/>
    <property type="match status" value="1"/>
</dbReference>
<dbReference type="Pfam" id="PF00849">
    <property type="entry name" value="PseudoU_synth_2"/>
    <property type="match status" value="1"/>
</dbReference>
<organism evidence="5 6">
    <name type="scientific">Neobacillus paridis</name>
    <dbReference type="NCBI Taxonomy" id="2803862"/>
    <lineage>
        <taxon>Bacteria</taxon>
        <taxon>Bacillati</taxon>
        <taxon>Bacillota</taxon>
        <taxon>Bacilli</taxon>
        <taxon>Bacillales</taxon>
        <taxon>Bacillaceae</taxon>
        <taxon>Neobacillus</taxon>
    </lineage>
</organism>